<evidence type="ECO:0000313" key="4">
    <source>
        <dbReference type="Proteomes" id="UP000594262"/>
    </source>
</evidence>
<proteinExistence type="predicted"/>
<keyword evidence="2" id="KW-0472">Membrane</keyword>
<keyword evidence="2" id="KW-0812">Transmembrane</keyword>
<feature type="compositionally biased region" description="Low complexity" evidence="1">
    <location>
        <begin position="131"/>
        <end position="142"/>
    </location>
</feature>
<evidence type="ECO:0000313" key="3">
    <source>
        <dbReference type="EnsemblMetazoa" id="CLYHEMP013141.1"/>
    </source>
</evidence>
<protein>
    <submittedName>
        <fullName evidence="3">Uncharacterized protein</fullName>
    </submittedName>
</protein>
<reference evidence="3" key="1">
    <citation type="submission" date="2021-01" db="UniProtKB">
        <authorList>
            <consortium name="EnsemblMetazoa"/>
        </authorList>
    </citation>
    <scope>IDENTIFICATION</scope>
</reference>
<sequence length="254" mass="29254">MIGYYRISILRLRTCESVLLLKRSREYRKFASVCLLLSIALVACNLPKYLYHLLQMMNKEGKIDFSFSEKLQTIFDTISWLYLPFIPLIYCLTYRIYKRKAKLPDLSNNNNNNNISALLESKFLSMAATPTPTSLTTSRSQSVPNFDPRRRSLFDRRKSNSSVEDILDICSRRFSAPNVEVNPELLSSCMLTLESIYEANRKKKSLFRQALRRFSGNPTDSVDDVSMMSSQDSIPFPHVVHRLNQGGQSPLKED</sequence>
<feature type="region of interest" description="Disordered" evidence="1">
    <location>
        <begin position="131"/>
        <end position="151"/>
    </location>
</feature>
<keyword evidence="2" id="KW-1133">Transmembrane helix</keyword>
<keyword evidence="4" id="KW-1185">Reference proteome</keyword>
<evidence type="ECO:0000256" key="1">
    <source>
        <dbReference type="SAM" id="MobiDB-lite"/>
    </source>
</evidence>
<dbReference type="Proteomes" id="UP000594262">
    <property type="component" value="Unplaced"/>
</dbReference>
<feature type="transmembrane region" description="Helical" evidence="2">
    <location>
        <begin position="30"/>
        <end position="51"/>
    </location>
</feature>
<name>A0A7M5WU59_9CNID</name>
<organism evidence="3 4">
    <name type="scientific">Clytia hemisphaerica</name>
    <dbReference type="NCBI Taxonomy" id="252671"/>
    <lineage>
        <taxon>Eukaryota</taxon>
        <taxon>Metazoa</taxon>
        <taxon>Cnidaria</taxon>
        <taxon>Hydrozoa</taxon>
        <taxon>Hydroidolina</taxon>
        <taxon>Leptothecata</taxon>
        <taxon>Obeliida</taxon>
        <taxon>Clytiidae</taxon>
        <taxon>Clytia</taxon>
    </lineage>
</organism>
<accession>A0A7M5WU59</accession>
<dbReference type="Gene3D" id="1.20.1070.10">
    <property type="entry name" value="Rhodopsin 7-helix transmembrane proteins"/>
    <property type="match status" value="1"/>
</dbReference>
<feature type="transmembrane region" description="Helical" evidence="2">
    <location>
        <begin position="71"/>
        <end position="92"/>
    </location>
</feature>
<dbReference type="EnsemblMetazoa" id="CLYHEMT013141.1">
    <property type="protein sequence ID" value="CLYHEMP013141.1"/>
    <property type="gene ID" value="CLYHEMG013141"/>
</dbReference>
<evidence type="ECO:0000256" key="2">
    <source>
        <dbReference type="SAM" id="Phobius"/>
    </source>
</evidence>
<dbReference type="AlphaFoldDB" id="A0A7M5WU59"/>